<keyword evidence="2" id="KW-0647">Proteasome</keyword>
<dbReference type="GO" id="GO:0034515">
    <property type="term" value="C:proteasome storage granule"/>
    <property type="evidence" value="ECO:0007669"/>
    <property type="project" value="TreeGrafter"/>
</dbReference>
<dbReference type="GO" id="GO:0008540">
    <property type="term" value="C:proteasome regulatory particle, base subcomplex"/>
    <property type="evidence" value="ECO:0007669"/>
    <property type="project" value="TreeGrafter"/>
</dbReference>
<dbReference type="PANTHER" id="PTHR10943:SF1">
    <property type="entry name" value="26S PROTEASOME NON-ATPASE REGULATORY SUBUNIT 2"/>
    <property type="match status" value="1"/>
</dbReference>
<keyword evidence="1" id="KW-0677">Repeat</keyword>
<evidence type="ECO:0000313" key="4">
    <source>
        <dbReference type="Proteomes" id="UP001457282"/>
    </source>
</evidence>
<dbReference type="GO" id="GO:0005634">
    <property type="term" value="C:nucleus"/>
    <property type="evidence" value="ECO:0007669"/>
    <property type="project" value="TreeGrafter"/>
</dbReference>
<reference evidence="3 4" key="1">
    <citation type="journal article" date="2023" name="G3 (Bethesda)">
        <title>A chromosome-length genome assembly and annotation of blackberry (Rubus argutus, cv. 'Hillquist').</title>
        <authorList>
            <person name="Bruna T."/>
            <person name="Aryal R."/>
            <person name="Dudchenko O."/>
            <person name="Sargent D.J."/>
            <person name="Mead D."/>
            <person name="Buti M."/>
            <person name="Cavallini A."/>
            <person name="Hytonen T."/>
            <person name="Andres J."/>
            <person name="Pham M."/>
            <person name="Weisz D."/>
            <person name="Mascagni F."/>
            <person name="Usai G."/>
            <person name="Natali L."/>
            <person name="Bassil N."/>
            <person name="Fernandez G.E."/>
            <person name="Lomsadze A."/>
            <person name="Armour M."/>
            <person name="Olukolu B."/>
            <person name="Poorten T."/>
            <person name="Britton C."/>
            <person name="Davik J."/>
            <person name="Ashrafi H."/>
            <person name="Aiden E.L."/>
            <person name="Borodovsky M."/>
            <person name="Worthington M."/>
        </authorList>
    </citation>
    <scope>NUCLEOTIDE SEQUENCE [LARGE SCALE GENOMIC DNA]</scope>
    <source>
        <strain evidence="3">PI 553951</strain>
    </source>
</reference>
<dbReference type="InterPro" id="IPR016024">
    <property type="entry name" value="ARM-type_fold"/>
</dbReference>
<evidence type="ECO:0000256" key="1">
    <source>
        <dbReference type="ARBA" id="ARBA00022737"/>
    </source>
</evidence>
<dbReference type="Proteomes" id="UP001457282">
    <property type="component" value="Unassembled WGS sequence"/>
</dbReference>
<gene>
    <name evidence="3" type="ORF">M0R45_027096</name>
</gene>
<protein>
    <submittedName>
        <fullName evidence="3">Uncharacterized protein</fullName>
    </submittedName>
</protein>
<proteinExistence type="predicted"/>
<dbReference type="AlphaFoldDB" id="A0AAW1WZC7"/>
<dbReference type="PANTHER" id="PTHR10943">
    <property type="entry name" value="26S PROTEASOME NON-ATPASE REGULATORY SUBUNIT"/>
    <property type="match status" value="1"/>
</dbReference>
<evidence type="ECO:0000313" key="3">
    <source>
        <dbReference type="EMBL" id="KAK9930037.1"/>
    </source>
</evidence>
<evidence type="ECO:0000256" key="2">
    <source>
        <dbReference type="ARBA" id="ARBA00022942"/>
    </source>
</evidence>
<dbReference type="InterPro" id="IPR011989">
    <property type="entry name" value="ARM-like"/>
</dbReference>
<dbReference type="SUPFAM" id="SSF48371">
    <property type="entry name" value="ARM repeat"/>
    <property type="match status" value="1"/>
</dbReference>
<dbReference type="EMBL" id="JBEDUW010000005">
    <property type="protein sequence ID" value="KAK9930037.1"/>
    <property type="molecule type" value="Genomic_DNA"/>
</dbReference>
<dbReference type="GO" id="GO:0043161">
    <property type="term" value="P:proteasome-mediated ubiquitin-dependent protein catabolic process"/>
    <property type="evidence" value="ECO:0007669"/>
    <property type="project" value="TreeGrafter"/>
</dbReference>
<accession>A0AAW1WZC7</accession>
<name>A0AAW1WZC7_RUBAR</name>
<dbReference type="Gene3D" id="1.25.10.10">
    <property type="entry name" value="Leucine-rich Repeat Variant"/>
    <property type="match status" value="2"/>
</dbReference>
<keyword evidence="4" id="KW-1185">Reference proteome</keyword>
<comment type="caution">
    <text evidence="3">The sequence shown here is derived from an EMBL/GenBank/DDBJ whole genome shotgun (WGS) entry which is preliminary data.</text>
</comment>
<organism evidence="3 4">
    <name type="scientific">Rubus argutus</name>
    <name type="common">Southern blackberry</name>
    <dbReference type="NCBI Taxonomy" id="59490"/>
    <lineage>
        <taxon>Eukaryota</taxon>
        <taxon>Viridiplantae</taxon>
        <taxon>Streptophyta</taxon>
        <taxon>Embryophyta</taxon>
        <taxon>Tracheophyta</taxon>
        <taxon>Spermatophyta</taxon>
        <taxon>Magnoliopsida</taxon>
        <taxon>eudicotyledons</taxon>
        <taxon>Gunneridae</taxon>
        <taxon>Pentapetalae</taxon>
        <taxon>rosids</taxon>
        <taxon>fabids</taxon>
        <taxon>Rosales</taxon>
        <taxon>Rosaceae</taxon>
        <taxon>Rosoideae</taxon>
        <taxon>Rosoideae incertae sedis</taxon>
        <taxon>Rubus</taxon>
    </lineage>
</organism>
<sequence>MRPAFALLANGVLHRKEGEENKYYLLEHVITNHVIARQNLADTFVNAFVNAGFGQGKLVTVEPSKDHWLFKNKEHGKTSAAASLAIILALMDRSDAELGEPLARLIPLSFGLLYLGKQENVEATAQVSQAFNEKTKKHIVICLCFLVLMRKEEMFSRFKTFSAIVQNILRRVKLIRDLLCLELLAMIAMAEELGLEMAINSFEHLLQYGQQNIRKAVPLALGLLCISNPNVNVMDTLSRLSHDTNSELAMSAVISLG</sequence>